<organism evidence="4">
    <name type="scientific">Ditylum brightwellii</name>
    <dbReference type="NCBI Taxonomy" id="49249"/>
    <lineage>
        <taxon>Eukaryota</taxon>
        <taxon>Sar</taxon>
        <taxon>Stramenopiles</taxon>
        <taxon>Ochrophyta</taxon>
        <taxon>Bacillariophyta</taxon>
        <taxon>Mediophyceae</taxon>
        <taxon>Lithodesmiophycidae</taxon>
        <taxon>Lithodesmiales</taxon>
        <taxon>Lithodesmiaceae</taxon>
        <taxon>Ditylum</taxon>
    </lineage>
</organism>
<evidence type="ECO:0000256" key="1">
    <source>
        <dbReference type="SAM" id="MobiDB-lite"/>
    </source>
</evidence>
<dbReference type="Gene3D" id="2.60.40.2130">
    <property type="entry name" value="F-spondin domain"/>
    <property type="match status" value="1"/>
</dbReference>
<evidence type="ECO:0000313" key="4">
    <source>
        <dbReference type="EMBL" id="CAE4644500.1"/>
    </source>
</evidence>
<dbReference type="Pfam" id="PF06468">
    <property type="entry name" value="Spond_N"/>
    <property type="match status" value="1"/>
</dbReference>
<accession>A0A7S4SHR7</accession>
<dbReference type="InterPro" id="IPR038678">
    <property type="entry name" value="Spondin_N_sf"/>
</dbReference>
<dbReference type="InterPro" id="IPR051418">
    <property type="entry name" value="Spondin/Thrombospondin_T1"/>
</dbReference>
<dbReference type="PANTHER" id="PTHR11311:SF15">
    <property type="entry name" value="SPONDIN-2"/>
    <property type="match status" value="1"/>
</dbReference>
<dbReference type="PANTHER" id="PTHR11311">
    <property type="entry name" value="SPONDIN"/>
    <property type="match status" value="1"/>
</dbReference>
<dbReference type="GO" id="GO:0007155">
    <property type="term" value="P:cell adhesion"/>
    <property type="evidence" value="ECO:0007669"/>
    <property type="project" value="TreeGrafter"/>
</dbReference>
<sequence length="427" mass="45765">MKLLSTTIILSSFLNCALAQSLRRSLMGQQYNYQVVGDPETSNIKRNKPVGYSITFTNHWTETNHPYNYPSKDPHWSDFVYASHSREYEMWKDTGKASKGVENIAEEGVTKDLVGEINSEIKGETVLDQVMGAWIRKATEGATSSPKEDLCVDKSHPFVSGIGMIAPSPDWFTGVYNLPLSDESTMTWVRKIEVYVYAWDAGTEEGDDYNLFNEETNPRGKISAFMAGDTSNAVFVSEGDNGLQVLPVGVLTFELQESSATCMTSELSAGPSVMPNPTALQTASPTLSPSASPTLSPSASPTLSPSASPTLLPSASPTLSPSASPTLSPSASPTLSPSAPPTLSPSVSPTAPPSASPTSSPTAPVDAETDPAASFFVRARNSGNLRERDCEWAARGRRRCRMQIRQAGGGRLGIRVKNRCPIACGTN</sequence>
<dbReference type="GO" id="GO:0031012">
    <property type="term" value="C:extracellular matrix"/>
    <property type="evidence" value="ECO:0007669"/>
    <property type="project" value="TreeGrafter"/>
</dbReference>
<feature type="chain" id="PRO_5031075329" description="Spondin domain-containing protein" evidence="2">
    <location>
        <begin position="20"/>
        <end position="427"/>
    </location>
</feature>
<evidence type="ECO:0000259" key="3">
    <source>
        <dbReference type="PROSITE" id="PS51020"/>
    </source>
</evidence>
<dbReference type="InterPro" id="IPR009465">
    <property type="entry name" value="Spondin_N"/>
</dbReference>
<feature type="domain" description="Spondin" evidence="3">
    <location>
        <begin position="40"/>
        <end position="233"/>
    </location>
</feature>
<proteinExistence type="predicted"/>
<dbReference type="AlphaFoldDB" id="A0A7S4SHR7"/>
<dbReference type="NCBIfam" id="NF038123">
    <property type="entry name" value="NF038123_dom"/>
    <property type="match status" value="1"/>
</dbReference>
<gene>
    <name evidence="4" type="ORF">DBRI00130_LOCUS34605</name>
</gene>
<protein>
    <recommendedName>
        <fullName evidence="3">Spondin domain-containing protein</fullName>
    </recommendedName>
</protein>
<keyword evidence="2" id="KW-0732">Signal</keyword>
<dbReference type="EMBL" id="HBNS01044661">
    <property type="protein sequence ID" value="CAE4644500.1"/>
    <property type="molecule type" value="Transcribed_RNA"/>
</dbReference>
<dbReference type="PROSITE" id="PS51020">
    <property type="entry name" value="SPONDIN"/>
    <property type="match status" value="1"/>
</dbReference>
<feature type="region of interest" description="Disordered" evidence="1">
    <location>
        <begin position="266"/>
        <end position="368"/>
    </location>
</feature>
<feature type="compositionally biased region" description="Low complexity" evidence="1">
    <location>
        <begin position="282"/>
        <end position="337"/>
    </location>
</feature>
<name>A0A7S4SHR7_9STRA</name>
<evidence type="ECO:0000256" key="2">
    <source>
        <dbReference type="SAM" id="SignalP"/>
    </source>
</evidence>
<feature type="signal peptide" evidence="2">
    <location>
        <begin position="1"/>
        <end position="19"/>
    </location>
</feature>
<reference evidence="4" key="1">
    <citation type="submission" date="2021-01" db="EMBL/GenBank/DDBJ databases">
        <authorList>
            <person name="Corre E."/>
            <person name="Pelletier E."/>
            <person name="Niang G."/>
            <person name="Scheremetjew M."/>
            <person name="Finn R."/>
            <person name="Kale V."/>
            <person name="Holt S."/>
            <person name="Cochrane G."/>
            <person name="Meng A."/>
            <person name="Brown T."/>
            <person name="Cohen L."/>
        </authorList>
    </citation>
    <scope>NUCLEOTIDE SEQUENCE</scope>
    <source>
        <strain evidence="4">GSO104</strain>
    </source>
</reference>